<dbReference type="AlphaFoldDB" id="A0AAU8J4X8"/>
<dbReference type="PANTHER" id="PTHR42790">
    <property type="entry name" value="AMINOTRANSFERASE"/>
    <property type="match status" value="1"/>
</dbReference>
<comment type="cofactor">
    <cofactor evidence="1">
        <name>pyridoxal 5'-phosphate</name>
        <dbReference type="ChEBI" id="CHEBI:597326"/>
    </cofactor>
</comment>
<evidence type="ECO:0000256" key="1">
    <source>
        <dbReference type="ARBA" id="ARBA00001933"/>
    </source>
</evidence>
<feature type="domain" description="Aminotransferase class I/classII large" evidence="5">
    <location>
        <begin position="3"/>
        <end position="213"/>
    </location>
</feature>
<name>A0AAU8J4X8_9ACTN</name>
<dbReference type="InterPro" id="IPR004839">
    <property type="entry name" value="Aminotransferase_I/II_large"/>
</dbReference>
<dbReference type="GO" id="GO:0008483">
    <property type="term" value="F:transaminase activity"/>
    <property type="evidence" value="ECO:0007669"/>
    <property type="project" value="UniProtKB-KW"/>
</dbReference>
<sequence length="224" mass="24980">MVTDFHNPTGLLMGEEDRADLGRRLRAHDTLTVFDETLRDLDLREDAAAPPRVSARAHDRHVVYVGSLSKSLWPGLRVGWIRAHPDIVRRLTALPLAAALAPSPFDRLVAARLLDHGETILDRRRRPLRSQRDHLAARLAPLPWCRFSLPQGGLSLWLELLDTDSRHLSTLAAPRGLTLTPGYRFSPDGALDSYLRIPFPLPPEALDTAVDRLDEAHSALGEAR</sequence>
<dbReference type="Pfam" id="PF00155">
    <property type="entry name" value="Aminotran_1_2"/>
    <property type="match status" value="1"/>
</dbReference>
<dbReference type="InterPro" id="IPR015421">
    <property type="entry name" value="PyrdxlP-dep_Trfase_major"/>
</dbReference>
<dbReference type="PANTHER" id="PTHR42790:SF19">
    <property type="entry name" value="KYNURENINE_ALPHA-AMINOADIPATE AMINOTRANSFERASE, MITOCHONDRIAL"/>
    <property type="match status" value="1"/>
</dbReference>
<keyword evidence="2 6" id="KW-0032">Aminotransferase</keyword>
<evidence type="ECO:0000256" key="4">
    <source>
        <dbReference type="ARBA" id="ARBA00022898"/>
    </source>
</evidence>
<accession>A0AAU8J4X8</accession>
<gene>
    <name evidence="6" type="ORF">ABII15_04830</name>
</gene>
<evidence type="ECO:0000256" key="2">
    <source>
        <dbReference type="ARBA" id="ARBA00022576"/>
    </source>
</evidence>
<dbReference type="SUPFAM" id="SSF53383">
    <property type="entry name" value="PLP-dependent transferases"/>
    <property type="match status" value="1"/>
</dbReference>
<proteinExistence type="predicted"/>
<evidence type="ECO:0000256" key="3">
    <source>
        <dbReference type="ARBA" id="ARBA00022679"/>
    </source>
</evidence>
<evidence type="ECO:0000313" key="6">
    <source>
        <dbReference type="EMBL" id="XCJ75529.1"/>
    </source>
</evidence>
<dbReference type="GO" id="GO:0030170">
    <property type="term" value="F:pyridoxal phosphate binding"/>
    <property type="evidence" value="ECO:0007669"/>
    <property type="project" value="InterPro"/>
</dbReference>
<protein>
    <submittedName>
        <fullName evidence="6">Pyridoxal phosphate-dependent aminotransferase</fullName>
    </submittedName>
</protein>
<reference evidence="6" key="1">
    <citation type="submission" date="2024-06" db="EMBL/GenBank/DDBJ databases">
        <title>Streptomyces sp. strain HUAS MG91 genome sequences.</title>
        <authorList>
            <person name="Mo P."/>
        </authorList>
    </citation>
    <scope>NUCLEOTIDE SEQUENCE</scope>
    <source>
        <strain evidence="6">HUAS MG91</strain>
    </source>
</reference>
<evidence type="ECO:0000259" key="5">
    <source>
        <dbReference type="Pfam" id="PF00155"/>
    </source>
</evidence>
<dbReference type="InterPro" id="IPR015424">
    <property type="entry name" value="PyrdxlP-dep_Trfase"/>
</dbReference>
<keyword evidence="3" id="KW-0808">Transferase</keyword>
<dbReference type="CDD" id="cd00609">
    <property type="entry name" value="AAT_like"/>
    <property type="match status" value="1"/>
</dbReference>
<keyword evidence="4" id="KW-0663">Pyridoxal phosphate</keyword>
<dbReference type="KEGG" id="stac:ABII15_04830"/>
<dbReference type="GO" id="GO:1901605">
    <property type="term" value="P:alpha-amino acid metabolic process"/>
    <property type="evidence" value="ECO:0007669"/>
    <property type="project" value="TreeGrafter"/>
</dbReference>
<organism evidence="6">
    <name type="scientific">Streptomyces tabacisoli</name>
    <dbReference type="NCBI Taxonomy" id="3156398"/>
    <lineage>
        <taxon>Bacteria</taxon>
        <taxon>Bacillati</taxon>
        <taxon>Actinomycetota</taxon>
        <taxon>Actinomycetes</taxon>
        <taxon>Kitasatosporales</taxon>
        <taxon>Streptomycetaceae</taxon>
        <taxon>Streptomyces</taxon>
    </lineage>
</organism>
<dbReference type="RefSeq" id="WP_353946960.1">
    <property type="nucleotide sequence ID" value="NZ_CP159534.1"/>
</dbReference>
<dbReference type="EMBL" id="CP159534">
    <property type="protein sequence ID" value="XCJ75529.1"/>
    <property type="molecule type" value="Genomic_DNA"/>
</dbReference>
<dbReference type="Gene3D" id="3.40.640.10">
    <property type="entry name" value="Type I PLP-dependent aspartate aminotransferase-like (Major domain)"/>
    <property type="match status" value="1"/>
</dbReference>
<dbReference type="InterPro" id="IPR050859">
    <property type="entry name" value="Class-I_PLP-dep_aminotransf"/>
</dbReference>